<name>A0A371PXJ2_STRIH</name>
<feature type="chain" id="PRO_5039408172" evidence="2">
    <location>
        <begin position="18"/>
        <end position="101"/>
    </location>
</feature>
<dbReference type="EMBL" id="QUAC01000224">
    <property type="protein sequence ID" value="REK87192.1"/>
    <property type="molecule type" value="Genomic_DNA"/>
</dbReference>
<evidence type="ECO:0000256" key="2">
    <source>
        <dbReference type="SAM" id="SignalP"/>
    </source>
</evidence>
<dbReference type="Proteomes" id="UP000262477">
    <property type="component" value="Unassembled WGS sequence"/>
</dbReference>
<accession>A0A371PXJ2</accession>
<feature type="compositionally biased region" description="Low complexity" evidence="1">
    <location>
        <begin position="15"/>
        <end position="48"/>
    </location>
</feature>
<evidence type="ECO:0000256" key="1">
    <source>
        <dbReference type="SAM" id="MobiDB-lite"/>
    </source>
</evidence>
<keyword evidence="4" id="KW-1185">Reference proteome</keyword>
<dbReference type="AlphaFoldDB" id="A0A371PXJ2"/>
<organism evidence="3 4">
    <name type="scientific">Streptomyces inhibens</name>
    <dbReference type="NCBI Taxonomy" id="2293571"/>
    <lineage>
        <taxon>Bacteria</taxon>
        <taxon>Bacillati</taxon>
        <taxon>Actinomycetota</taxon>
        <taxon>Actinomycetes</taxon>
        <taxon>Kitasatosporales</taxon>
        <taxon>Streptomycetaceae</taxon>
        <taxon>Streptomyces</taxon>
    </lineage>
</organism>
<keyword evidence="2" id="KW-0732">Signal</keyword>
<protein>
    <submittedName>
        <fullName evidence="3">Uncharacterized protein</fullName>
    </submittedName>
</protein>
<proteinExistence type="predicted"/>
<evidence type="ECO:0000313" key="4">
    <source>
        <dbReference type="Proteomes" id="UP000262477"/>
    </source>
</evidence>
<feature type="region of interest" description="Disordered" evidence="1">
    <location>
        <begin position="15"/>
        <end position="64"/>
    </location>
</feature>
<evidence type="ECO:0000313" key="3">
    <source>
        <dbReference type="EMBL" id="REK87192.1"/>
    </source>
</evidence>
<comment type="caution">
    <text evidence="3">The sequence shown here is derived from an EMBL/GenBank/DDBJ whole genome shotgun (WGS) entry which is preliminary data.</text>
</comment>
<sequence>MRAVAAVKTLNSTAASASPATVVPADGTMSSAQTAPSAMTTAPAASPTGRAGTTPMAVTDSAKAANLPRPAGLLRKAVRKTTPIMVRTAITRYCTAALSSR</sequence>
<gene>
    <name evidence="3" type="ORF">DY245_28125</name>
</gene>
<feature type="signal peptide" evidence="2">
    <location>
        <begin position="1"/>
        <end position="17"/>
    </location>
</feature>
<reference evidence="3 4" key="1">
    <citation type="submission" date="2018-08" db="EMBL/GenBank/DDBJ databases">
        <title>Streptomyces NEAU-D10 sp. nov., a novel Actinomycete isolated from soil.</title>
        <authorList>
            <person name="Jin L."/>
        </authorList>
    </citation>
    <scope>NUCLEOTIDE SEQUENCE [LARGE SCALE GENOMIC DNA]</scope>
    <source>
        <strain evidence="3 4">NEAU-D10</strain>
    </source>
</reference>